<proteinExistence type="predicted"/>
<dbReference type="InterPro" id="IPR036086">
    <property type="entry name" value="ParB/Sulfiredoxin_sf"/>
</dbReference>
<protein>
    <submittedName>
        <fullName evidence="1">Uncharacterized protein</fullName>
    </submittedName>
</protein>
<sequence length="127" mass="14823">MDCIKDSIETSVKLKLFNNKEDSMKAHIYKSQLKKILLSKFKNVVNFNSNRLQDSAIKAYPISDRPRGAADINSVKYYQRLIKKNKVITPIWLLLKNNKYILLDGAHRIVASYIELQKYINCYVIEL</sequence>
<dbReference type="EMBL" id="MN739565">
    <property type="protein sequence ID" value="QHT13285.1"/>
    <property type="molecule type" value="Genomic_DNA"/>
</dbReference>
<organism evidence="1">
    <name type="scientific">viral metagenome</name>
    <dbReference type="NCBI Taxonomy" id="1070528"/>
    <lineage>
        <taxon>unclassified sequences</taxon>
        <taxon>metagenomes</taxon>
        <taxon>organismal metagenomes</taxon>
    </lineage>
</organism>
<accession>A0A6C0DCD6</accession>
<reference evidence="1" key="1">
    <citation type="journal article" date="2020" name="Nature">
        <title>Giant virus diversity and host interactions through global metagenomics.</title>
        <authorList>
            <person name="Schulz F."/>
            <person name="Roux S."/>
            <person name="Paez-Espino D."/>
            <person name="Jungbluth S."/>
            <person name="Walsh D.A."/>
            <person name="Denef V.J."/>
            <person name="McMahon K.D."/>
            <person name="Konstantinidis K.T."/>
            <person name="Eloe-Fadrosh E.A."/>
            <person name="Kyrpides N.C."/>
            <person name="Woyke T."/>
        </authorList>
    </citation>
    <scope>NUCLEOTIDE SEQUENCE</scope>
    <source>
        <strain evidence="1">GVMAG-M-3300023174-131</strain>
    </source>
</reference>
<evidence type="ECO:0000313" key="1">
    <source>
        <dbReference type="EMBL" id="QHT13285.1"/>
    </source>
</evidence>
<dbReference type="AlphaFoldDB" id="A0A6C0DCD6"/>
<name>A0A6C0DCD6_9ZZZZ</name>
<dbReference type="SUPFAM" id="SSF110849">
    <property type="entry name" value="ParB/Sulfiredoxin"/>
    <property type="match status" value="1"/>
</dbReference>